<dbReference type="InterPro" id="IPR001130">
    <property type="entry name" value="TatD-like"/>
</dbReference>
<comment type="similarity">
    <text evidence="1">Belongs to the metallo-dependent hydrolases superfamily. TatD-type hydrolase family.</text>
</comment>
<evidence type="ECO:0000256" key="2">
    <source>
        <dbReference type="ARBA" id="ARBA00022722"/>
    </source>
</evidence>
<dbReference type="InterPro" id="IPR032466">
    <property type="entry name" value="Metal_Hydrolase"/>
</dbReference>
<dbReference type="EMBL" id="MCFI01000008">
    <property type="protein sequence ID" value="ORY83143.1"/>
    <property type="molecule type" value="Genomic_DNA"/>
</dbReference>
<dbReference type="GO" id="GO:0008296">
    <property type="term" value="F:3'-5'-DNA exonuclease activity"/>
    <property type="evidence" value="ECO:0007669"/>
    <property type="project" value="TreeGrafter"/>
</dbReference>
<evidence type="ECO:0000313" key="6">
    <source>
        <dbReference type="EMBL" id="ORY83143.1"/>
    </source>
</evidence>
<dbReference type="GO" id="GO:0005829">
    <property type="term" value="C:cytosol"/>
    <property type="evidence" value="ECO:0007669"/>
    <property type="project" value="TreeGrafter"/>
</dbReference>
<evidence type="ECO:0000256" key="3">
    <source>
        <dbReference type="ARBA" id="ARBA00022723"/>
    </source>
</evidence>
<dbReference type="GeneID" id="63784312"/>
<protein>
    <submittedName>
        <fullName evidence="6">Deoxyribonuclease Tat-D</fullName>
    </submittedName>
</protein>
<dbReference type="PANTHER" id="PTHR10060:SF15">
    <property type="entry name" value="DEOXYRIBONUCLEASE TATDN1"/>
    <property type="match status" value="1"/>
</dbReference>
<evidence type="ECO:0000256" key="1">
    <source>
        <dbReference type="ARBA" id="ARBA00009275"/>
    </source>
</evidence>
<dbReference type="STRING" id="56484.A0A1Y2FGU3"/>
<keyword evidence="2" id="KW-0540">Nuclease</keyword>
<dbReference type="PANTHER" id="PTHR10060">
    <property type="entry name" value="TATD FAMILY DEOXYRIBONUCLEASE"/>
    <property type="match status" value="1"/>
</dbReference>
<comment type="caution">
    <text evidence="6">The sequence shown here is derived from an EMBL/GenBank/DDBJ whole genome shotgun (WGS) entry which is preliminary data.</text>
</comment>
<dbReference type="AlphaFoldDB" id="A0A1Y2FGU3"/>
<feature type="binding site" evidence="5">
    <location>
        <position position="161"/>
    </location>
    <ligand>
        <name>a divalent metal cation</name>
        <dbReference type="ChEBI" id="CHEBI:60240"/>
        <label>2</label>
    </ligand>
</feature>
<keyword evidence="7" id="KW-1185">Reference proteome</keyword>
<dbReference type="SUPFAM" id="SSF51556">
    <property type="entry name" value="Metallo-dependent hydrolases"/>
    <property type="match status" value="1"/>
</dbReference>
<dbReference type="PIRSF" id="PIRSF005902">
    <property type="entry name" value="DNase_TatD"/>
    <property type="match status" value="1"/>
</dbReference>
<evidence type="ECO:0000256" key="5">
    <source>
        <dbReference type="PIRSR" id="PIRSR005902-1"/>
    </source>
</evidence>
<dbReference type="OrthoDB" id="6079689at2759"/>
<dbReference type="InterPro" id="IPR018228">
    <property type="entry name" value="DNase_TatD-rel_CS"/>
</dbReference>
<name>A0A1Y2FGU3_PROLT</name>
<dbReference type="Proteomes" id="UP000193685">
    <property type="component" value="Unassembled WGS sequence"/>
</dbReference>
<dbReference type="Gene3D" id="3.20.20.140">
    <property type="entry name" value="Metal-dependent hydrolases"/>
    <property type="match status" value="1"/>
</dbReference>
<dbReference type="InterPro" id="IPR050891">
    <property type="entry name" value="TatD-type_Hydrolase"/>
</dbReference>
<sequence>MPAQNKSLHEFFDIAVNATDLIFRGSYRGKQEHADDMTHVLQRSRDAGCSQWLVTGTDLEDSQKAHALCLEHPDMLVCTAGIHPTQSKLWLEYRDGPDACLDALMALIQQDQTSSNPRIRAFGELGLDYDRLDWSPKDTQLACFRAQMELAVAFQLPLFLHSRAAANDFASILDVYQARLPKRGVVHSFTGTLEEMQSLCAQGWSIGINGCSLKTQENLHVAKHVPLDKLMLETDAPWCEIRPSHASMALLQKPDCTGEAAPVLEDARKVERFEMGLRVRGRNEPCSVSQVAFAVANIKGISMAEVSQAAYRNSMSMFGMA</sequence>
<feature type="binding site" evidence="5">
    <location>
        <position position="187"/>
    </location>
    <ligand>
        <name>a divalent metal cation</name>
        <dbReference type="ChEBI" id="CHEBI:60240"/>
        <label>2</label>
    </ligand>
</feature>
<dbReference type="OMA" id="YGGSQKH"/>
<dbReference type="GO" id="GO:0046872">
    <property type="term" value="F:metal ion binding"/>
    <property type="evidence" value="ECO:0007669"/>
    <property type="project" value="UniProtKB-KW"/>
</dbReference>
<keyword evidence="3 5" id="KW-0479">Metal-binding</keyword>
<evidence type="ECO:0000313" key="7">
    <source>
        <dbReference type="Proteomes" id="UP000193685"/>
    </source>
</evidence>
<dbReference type="CDD" id="cd01310">
    <property type="entry name" value="TatD_DNAse"/>
    <property type="match status" value="1"/>
</dbReference>
<organism evidence="6 7">
    <name type="scientific">Protomyces lactucae-debilis</name>
    <dbReference type="NCBI Taxonomy" id="2754530"/>
    <lineage>
        <taxon>Eukaryota</taxon>
        <taxon>Fungi</taxon>
        <taxon>Dikarya</taxon>
        <taxon>Ascomycota</taxon>
        <taxon>Taphrinomycotina</taxon>
        <taxon>Taphrinomycetes</taxon>
        <taxon>Taphrinales</taxon>
        <taxon>Protomycetaceae</taxon>
        <taxon>Protomyces</taxon>
    </lineage>
</organism>
<proteinExistence type="inferred from homology"/>
<dbReference type="PROSITE" id="PS01091">
    <property type="entry name" value="TATD_3"/>
    <property type="match status" value="1"/>
</dbReference>
<gene>
    <name evidence="6" type="ORF">BCR37DRAFT_346697</name>
</gene>
<dbReference type="RefSeq" id="XP_040725724.1">
    <property type="nucleotide sequence ID" value="XM_040867713.1"/>
</dbReference>
<reference evidence="6 7" key="1">
    <citation type="submission" date="2016-07" db="EMBL/GenBank/DDBJ databases">
        <title>Pervasive Adenine N6-methylation of Active Genes in Fungi.</title>
        <authorList>
            <consortium name="DOE Joint Genome Institute"/>
            <person name="Mondo S.J."/>
            <person name="Dannebaum R.O."/>
            <person name="Kuo R.C."/>
            <person name="Labutti K."/>
            <person name="Haridas S."/>
            <person name="Kuo A."/>
            <person name="Salamov A."/>
            <person name="Ahrendt S.R."/>
            <person name="Lipzen A."/>
            <person name="Sullivan W."/>
            <person name="Andreopoulos W.B."/>
            <person name="Clum A."/>
            <person name="Lindquist E."/>
            <person name="Daum C."/>
            <person name="Ramamoorthy G.K."/>
            <person name="Gryganskyi A."/>
            <person name="Culley D."/>
            <person name="Magnuson J.K."/>
            <person name="James T.Y."/>
            <person name="O'Malley M.A."/>
            <person name="Stajich J.E."/>
            <person name="Spatafora J.W."/>
            <person name="Visel A."/>
            <person name="Grigoriev I.V."/>
        </authorList>
    </citation>
    <scope>NUCLEOTIDE SEQUENCE [LARGE SCALE GENOMIC DNA]</scope>
    <source>
        <strain evidence="6 7">12-1054</strain>
    </source>
</reference>
<evidence type="ECO:0000256" key="4">
    <source>
        <dbReference type="ARBA" id="ARBA00022801"/>
    </source>
</evidence>
<keyword evidence="4" id="KW-0378">Hydrolase</keyword>
<feature type="binding site" evidence="5">
    <location>
        <position position="235"/>
    </location>
    <ligand>
        <name>a divalent metal cation</name>
        <dbReference type="ChEBI" id="CHEBI:60240"/>
        <label>1</label>
    </ligand>
</feature>
<feature type="binding site" evidence="5">
    <location>
        <position position="124"/>
    </location>
    <ligand>
        <name>a divalent metal cation</name>
        <dbReference type="ChEBI" id="CHEBI:60240"/>
        <label>1</label>
    </ligand>
</feature>
<accession>A0A1Y2FGU3</accession>
<dbReference type="Pfam" id="PF01026">
    <property type="entry name" value="TatD_DNase"/>
    <property type="match status" value="1"/>
</dbReference>